<proteinExistence type="predicted"/>
<dbReference type="SMART" id="SM00028">
    <property type="entry name" value="TPR"/>
    <property type="match status" value="2"/>
</dbReference>
<dbReference type="InterPro" id="IPR019734">
    <property type="entry name" value="TPR_rpt"/>
</dbReference>
<gene>
    <name evidence="6" type="ORF">SVIM_LOCUS215133</name>
</gene>
<dbReference type="AlphaFoldDB" id="A0A6N2LEW1"/>
<dbReference type="GO" id="GO:0006515">
    <property type="term" value="P:protein quality control for misfolded or incompletely synthesized proteins"/>
    <property type="evidence" value="ECO:0007669"/>
    <property type="project" value="TreeGrafter"/>
</dbReference>
<evidence type="ECO:0000256" key="1">
    <source>
        <dbReference type="ARBA" id="ARBA00000900"/>
    </source>
</evidence>
<dbReference type="GO" id="GO:0000209">
    <property type="term" value="P:protein polyubiquitination"/>
    <property type="evidence" value="ECO:0007669"/>
    <property type="project" value="TreeGrafter"/>
</dbReference>
<dbReference type="GO" id="GO:0005737">
    <property type="term" value="C:cytoplasm"/>
    <property type="evidence" value="ECO:0007669"/>
    <property type="project" value="TreeGrafter"/>
</dbReference>
<evidence type="ECO:0000256" key="5">
    <source>
        <dbReference type="ARBA" id="ARBA00022786"/>
    </source>
</evidence>
<dbReference type="EMBL" id="CAADRP010001458">
    <property type="protein sequence ID" value="VFU39079.1"/>
    <property type="molecule type" value="Genomic_DNA"/>
</dbReference>
<sequence length="119" mass="13825">MRPGVSALSAEEKQAEKSKLEGNECFRKNRFQAAIDAYTEAITLCPKVPIYWTNRALCHRKRNDWTKVEEDSRRAIQLDHDSVKAHYMLGLALLQKRLKESSSWRKHWTLVGVPTQMLI</sequence>
<dbReference type="GO" id="GO:0051087">
    <property type="term" value="F:protein-folding chaperone binding"/>
    <property type="evidence" value="ECO:0007669"/>
    <property type="project" value="TreeGrafter"/>
</dbReference>
<evidence type="ECO:0000256" key="3">
    <source>
        <dbReference type="ARBA" id="ARBA00022679"/>
    </source>
</evidence>
<dbReference type="EC" id="2.3.2.27" evidence="2"/>
<keyword evidence="4" id="KW-0677">Repeat</keyword>
<keyword evidence="3" id="KW-0808">Transferase</keyword>
<name>A0A6N2LEW1_SALVM</name>
<dbReference type="SUPFAM" id="SSF48452">
    <property type="entry name" value="TPR-like"/>
    <property type="match status" value="1"/>
</dbReference>
<evidence type="ECO:0000256" key="2">
    <source>
        <dbReference type="ARBA" id="ARBA00012483"/>
    </source>
</evidence>
<evidence type="ECO:0000313" key="6">
    <source>
        <dbReference type="EMBL" id="VFU39079.1"/>
    </source>
</evidence>
<keyword evidence="5" id="KW-0833">Ubl conjugation pathway</keyword>
<dbReference type="GO" id="GO:0045862">
    <property type="term" value="P:positive regulation of proteolysis"/>
    <property type="evidence" value="ECO:0007669"/>
    <property type="project" value="TreeGrafter"/>
</dbReference>
<accession>A0A6N2LEW1</accession>
<dbReference type="GO" id="GO:0071218">
    <property type="term" value="P:cellular response to misfolded protein"/>
    <property type="evidence" value="ECO:0007669"/>
    <property type="project" value="TreeGrafter"/>
</dbReference>
<dbReference type="InterPro" id="IPR011990">
    <property type="entry name" value="TPR-like_helical_dom_sf"/>
</dbReference>
<dbReference type="Gene3D" id="1.25.40.10">
    <property type="entry name" value="Tetratricopeptide repeat domain"/>
    <property type="match status" value="1"/>
</dbReference>
<dbReference type="GO" id="GO:0061630">
    <property type="term" value="F:ubiquitin protein ligase activity"/>
    <property type="evidence" value="ECO:0007669"/>
    <property type="project" value="UniProtKB-EC"/>
</dbReference>
<dbReference type="GO" id="GO:0043161">
    <property type="term" value="P:proteasome-mediated ubiquitin-dependent protein catabolic process"/>
    <property type="evidence" value="ECO:0007669"/>
    <property type="project" value="TreeGrafter"/>
</dbReference>
<dbReference type="PANTHER" id="PTHR46803:SF2">
    <property type="entry name" value="E3 UBIQUITIN-PROTEIN LIGASE CHIP"/>
    <property type="match status" value="1"/>
</dbReference>
<organism evidence="6">
    <name type="scientific">Salix viminalis</name>
    <name type="common">Common osier</name>
    <name type="synonym">Basket willow</name>
    <dbReference type="NCBI Taxonomy" id="40686"/>
    <lineage>
        <taxon>Eukaryota</taxon>
        <taxon>Viridiplantae</taxon>
        <taxon>Streptophyta</taxon>
        <taxon>Embryophyta</taxon>
        <taxon>Tracheophyta</taxon>
        <taxon>Spermatophyta</taxon>
        <taxon>Magnoliopsida</taxon>
        <taxon>eudicotyledons</taxon>
        <taxon>Gunneridae</taxon>
        <taxon>Pentapetalae</taxon>
        <taxon>rosids</taxon>
        <taxon>fabids</taxon>
        <taxon>Malpighiales</taxon>
        <taxon>Salicaceae</taxon>
        <taxon>Saliceae</taxon>
        <taxon>Salix</taxon>
    </lineage>
</organism>
<comment type="catalytic activity">
    <reaction evidence="1">
        <text>S-ubiquitinyl-[E2 ubiquitin-conjugating enzyme]-L-cysteine + [acceptor protein]-L-lysine = [E2 ubiquitin-conjugating enzyme]-L-cysteine + N(6)-ubiquitinyl-[acceptor protein]-L-lysine.</text>
        <dbReference type="EC" id="2.3.2.27"/>
    </reaction>
</comment>
<dbReference type="PANTHER" id="PTHR46803">
    <property type="entry name" value="E3 UBIQUITIN-PROTEIN LIGASE CHIP"/>
    <property type="match status" value="1"/>
</dbReference>
<evidence type="ECO:0000256" key="4">
    <source>
        <dbReference type="ARBA" id="ARBA00022737"/>
    </source>
</evidence>
<protein>
    <recommendedName>
        <fullName evidence="2">RING-type E3 ubiquitin transferase</fullName>
        <ecNumber evidence="2">2.3.2.27</ecNumber>
    </recommendedName>
</protein>
<reference evidence="6" key="1">
    <citation type="submission" date="2019-03" db="EMBL/GenBank/DDBJ databases">
        <authorList>
            <person name="Mank J."/>
            <person name="Almeida P."/>
        </authorList>
    </citation>
    <scope>NUCLEOTIDE SEQUENCE</scope>
    <source>
        <strain evidence="6">78183</strain>
    </source>
</reference>